<name>A0A8K0GQX1_9ROSA</name>
<proteinExistence type="predicted"/>
<sequence length="201" mass="21913">MFVLGPKSGQWKLCMCSPMADVLFCDTIGSCAKDFRETISGDGLSIGRLTVTEDDSSVGFGDKFSTPMPVVDFAVFGAPGAAAPSPSVLVDNPNRPATDEVSSIQLTQSDKRDFDCLDIRGQHTLESVEKITQIRGFPSELQRRKPMGSAQQALAAKDTLQNMIFDAESKLVLQTEMAKKKSFRQKSLSALVEELDWNKNG</sequence>
<accession>A0A8K0GQX1</accession>
<evidence type="ECO:0000313" key="1">
    <source>
        <dbReference type="EMBL" id="KAF3435159.1"/>
    </source>
</evidence>
<protein>
    <submittedName>
        <fullName evidence="1">Uncharacterized protein</fullName>
    </submittedName>
</protein>
<reference evidence="1" key="1">
    <citation type="submission" date="2020-03" db="EMBL/GenBank/DDBJ databases">
        <title>A high-quality chromosome-level genome assembly of a woody plant with both climbing and erect habits, Rhamnella rubrinervis.</title>
        <authorList>
            <person name="Lu Z."/>
            <person name="Yang Y."/>
            <person name="Zhu X."/>
            <person name="Sun Y."/>
        </authorList>
    </citation>
    <scope>NUCLEOTIDE SEQUENCE</scope>
    <source>
        <strain evidence="1">BYM</strain>
        <tissue evidence="1">Leaf</tissue>
    </source>
</reference>
<dbReference type="AlphaFoldDB" id="A0A8K0GQX1"/>
<dbReference type="Proteomes" id="UP000796880">
    <property type="component" value="Unassembled WGS sequence"/>
</dbReference>
<dbReference type="EMBL" id="VOIH02000010">
    <property type="protein sequence ID" value="KAF3435159.1"/>
    <property type="molecule type" value="Genomic_DNA"/>
</dbReference>
<organism evidence="1 2">
    <name type="scientific">Rhamnella rubrinervis</name>
    <dbReference type="NCBI Taxonomy" id="2594499"/>
    <lineage>
        <taxon>Eukaryota</taxon>
        <taxon>Viridiplantae</taxon>
        <taxon>Streptophyta</taxon>
        <taxon>Embryophyta</taxon>
        <taxon>Tracheophyta</taxon>
        <taxon>Spermatophyta</taxon>
        <taxon>Magnoliopsida</taxon>
        <taxon>eudicotyledons</taxon>
        <taxon>Gunneridae</taxon>
        <taxon>Pentapetalae</taxon>
        <taxon>rosids</taxon>
        <taxon>fabids</taxon>
        <taxon>Rosales</taxon>
        <taxon>Rhamnaceae</taxon>
        <taxon>rhamnoid group</taxon>
        <taxon>Rhamneae</taxon>
        <taxon>Rhamnella</taxon>
    </lineage>
</organism>
<comment type="caution">
    <text evidence="1">The sequence shown here is derived from an EMBL/GenBank/DDBJ whole genome shotgun (WGS) entry which is preliminary data.</text>
</comment>
<gene>
    <name evidence="1" type="ORF">FNV43_RR22246</name>
</gene>
<evidence type="ECO:0000313" key="2">
    <source>
        <dbReference type="Proteomes" id="UP000796880"/>
    </source>
</evidence>
<dbReference type="OrthoDB" id="1745628at2759"/>
<keyword evidence="2" id="KW-1185">Reference proteome</keyword>